<dbReference type="GO" id="GO:0010181">
    <property type="term" value="F:FMN binding"/>
    <property type="evidence" value="ECO:0007669"/>
    <property type="project" value="InterPro"/>
</dbReference>
<evidence type="ECO:0000259" key="7">
    <source>
        <dbReference type="Pfam" id="PF10590"/>
    </source>
</evidence>
<keyword evidence="9" id="KW-1185">Reference proteome</keyword>
<dbReference type="GO" id="GO:0008615">
    <property type="term" value="P:pyridoxine biosynthetic process"/>
    <property type="evidence" value="ECO:0007669"/>
    <property type="project" value="InterPro"/>
</dbReference>
<dbReference type="SUPFAM" id="SSF50475">
    <property type="entry name" value="FMN-binding split barrel"/>
    <property type="match status" value="1"/>
</dbReference>
<evidence type="ECO:0000313" key="9">
    <source>
        <dbReference type="Proteomes" id="UP000019753"/>
    </source>
</evidence>
<dbReference type="Proteomes" id="UP000019753">
    <property type="component" value="Unassembled WGS sequence"/>
</dbReference>
<reference evidence="8 9" key="1">
    <citation type="submission" date="2014-01" db="EMBL/GenBank/DDBJ databases">
        <title>Actinotalea ferrariae CF5-4.</title>
        <authorList>
            <person name="Chen F."/>
            <person name="Li Y."/>
            <person name="Wang G."/>
        </authorList>
    </citation>
    <scope>NUCLEOTIDE SEQUENCE [LARGE SCALE GENOMIC DNA]</scope>
    <source>
        <strain evidence="8 9">CF5-4</strain>
    </source>
</reference>
<dbReference type="InterPro" id="IPR012349">
    <property type="entry name" value="Split_barrel_FMN-bd"/>
</dbReference>
<evidence type="ECO:0000313" key="8">
    <source>
        <dbReference type="EMBL" id="EYR64996.1"/>
    </source>
</evidence>
<dbReference type="OrthoDB" id="9780392at2"/>
<feature type="binding site" evidence="5">
    <location>
        <position position="199"/>
    </location>
    <ligand>
        <name>FMN</name>
        <dbReference type="ChEBI" id="CHEBI:58210"/>
    </ligand>
</feature>
<feature type="binding site" evidence="5">
    <location>
        <position position="97"/>
    </location>
    <ligand>
        <name>FMN</name>
        <dbReference type="ChEBI" id="CHEBI:58210"/>
    </ligand>
</feature>
<keyword evidence="3 5" id="KW-0288">FMN</keyword>
<dbReference type="Pfam" id="PF10590">
    <property type="entry name" value="PNP_phzG_C"/>
    <property type="match status" value="1"/>
</dbReference>
<dbReference type="InterPro" id="IPR011576">
    <property type="entry name" value="Pyridox_Oxase_N"/>
</dbReference>
<dbReference type="InterPro" id="IPR000659">
    <property type="entry name" value="Pyridox_Oxase"/>
</dbReference>
<name>A0A021VV04_9CELL</name>
<dbReference type="Gene3D" id="2.30.110.10">
    <property type="entry name" value="Electron Transport, Fmn-binding Protein, Chain A"/>
    <property type="match status" value="1"/>
</dbReference>
<dbReference type="NCBIfam" id="NF004231">
    <property type="entry name" value="PRK05679.1"/>
    <property type="match status" value="1"/>
</dbReference>
<dbReference type="EMBL" id="AXCW01000009">
    <property type="protein sequence ID" value="EYR64996.1"/>
    <property type="molecule type" value="Genomic_DNA"/>
</dbReference>
<evidence type="ECO:0000256" key="4">
    <source>
        <dbReference type="ARBA" id="ARBA00023002"/>
    </source>
</evidence>
<keyword evidence="2" id="KW-0285">Flavoprotein</keyword>
<evidence type="ECO:0000256" key="1">
    <source>
        <dbReference type="ARBA" id="ARBA00007301"/>
    </source>
</evidence>
<comment type="cofactor">
    <cofactor evidence="5">
        <name>FMN</name>
        <dbReference type="ChEBI" id="CHEBI:58210"/>
    </cofactor>
    <text evidence="5">Binds 1 FMN per subunit.</text>
</comment>
<dbReference type="Pfam" id="PF01243">
    <property type="entry name" value="PNPOx_N"/>
    <property type="match status" value="1"/>
</dbReference>
<dbReference type="PIRSF" id="PIRSF000190">
    <property type="entry name" value="Pyd_amn-ph_oxd"/>
    <property type="match status" value="1"/>
</dbReference>
<accession>A0A021VV04</accession>
<proteinExistence type="inferred from homology"/>
<dbReference type="RefSeq" id="WP_034221817.1">
    <property type="nucleotide sequence ID" value="NZ_AXCW01000009.1"/>
</dbReference>
<dbReference type="InterPro" id="IPR019576">
    <property type="entry name" value="Pyridoxamine_oxidase_dimer_C"/>
</dbReference>
<feature type="domain" description="Pyridoxine 5'-phosphate oxidase dimerisation C-terminal" evidence="7">
    <location>
        <begin position="186"/>
        <end position="226"/>
    </location>
</feature>
<evidence type="ECO:0000256" key="5">
    <source>
        <dbReference type="PIRSR" id="PIRSR000190-2"/>
    </source>
</evidence>
<dbReference type="GO" id="GO:0004733">
    <property type="term" value="F:pyridoxamine phosphate oxidase activity"/>
    <property type="evidence" value="ECO:0007669"/>
    <property type="project" value="InterPro"/>
</dbReference>
<evidence type="ECO:0000256" key="2">
    <source>
        <dbReference type="ARBA" id="ARBA00022630"/>
    </source>
</evidence>
<comment type="caution">
    <text evidence="8">The sequence shown here is derived from an EMBL/GenBank/DDBJ whole genome shotgun (WGS) entry which is preliminary data.</text>
</comment>
<evidence type="ECO:0000259" key="6">
    <source>
        <dbReference type="Pfam" id="PF01243"/>
    </source>
</evidence>
<feature type="domain" description="Pyridoxamine 5'-phosphate oxidase N-terminal" evidence="6">
    <location>
        <begin position="47"/>
        <end position="153"/>
    </location>
</feature>
<organism evidence="8 9">
    <name type="scientific">Actinotalea ferrariae CF5-4</name>
    <dbReference type="NCBI Taxonomy" id="948458"/>
    <lineage>
        <taxon>Bacteria</taxon>
        <taxon>Bacillati</taxon>
        <taxon>Actinomycetota</taxon>
        <taxon>Actinomycetes</taxon>
        <taxon>Micrococcales</taxon>
        <taxon>Cellulomonadaceae</taxon>
        <taxon>Actinotalea</taxon>
    </lineage>
</organism>
<feature type="binding site" evidence="5">
    <location>
        <position position="119"/>
    </location>
    <ligand>
        <name>FMN</name>
        <dbReference type="ChEBI" id="CHEBI:58210"/>
    </ligand>
</feature>
<feature type="binding site" evidence="5">
    <location>
        <begin position="74"/>
        <end position="79"/>
    </location>
    <ligand>
        <name>FMN</name>
        <dbReference type="ChEBI" id="CHEBI:58210"/>
    </ligand>
</feature>
<comment type="similarity">
    <text evidence="1">Belongs to the pyridoxamine 5'-phosphate oxidase family.</text>
</comment>
<dbReference type="AlphaFoldDB" id="A0A021VV04"/>
<dbReference type="PANTHER" id="PTHR10851:SF0">
    <property type="entry name" value="PYRIDOXINE-5'-PHOSPHATE OXIDASE"/>
    <property type="match status" value="1"/>
</dbReference>
<keyword evidence="4" id="KW-0560">Oxidoreductase</keyword>
<protein>
    <submittedName>
        <fullName evidence="8">Oxidase</fullName>
    </submittedName>
</protein>
<feature type="binding site" evidence="5">
    <location>
        <position position="209"/>
    </location>
    <ligand>
        <name>FMN</name>
        <dbReference type="ChEBI" id="CHEBI:58210"/>
    </ligand>
</feature>
<sequence length="226" mass="24643">MPPLDDASSASLRRTLRRLPALAGALPRLEPQSLPDDPVTAFLRWLREALDAGVPEPHAVTVSTADAAGRPSSRVVVLKDVDDQGRWVFATDLRSQKARDLEVNAAVALSFYWQPLGRQVRVAGTAVRLDADECAADFLARSPASRAAAFATRPGEPLAGVDVLHEAMRAASARVEAEPDAVLPDWVLYAVVPEEVELWQGSGDRAHQRVVYRRDGAGWSRRLVWP</sequence>
<dbReference type="PANTHER" id="PTHR10851">
    <property type="entry name" value="PYRIDOXINE-5-PHOSPHATE OXIDASE"/>
    <property type="match status" value="1"/>
</dbReference>
<evidence type="ECO:0000256" key="3">
    <source>
        <dbReference type="ARBA" id="ARBA00022643"/>
    </source>
</evidence>
<gene>
    <name evidence="8" type="ORF">N866_19710</name>
</gene>